<keyword evidence="4" id="KW-0233">DNA recombination</keyword>
<evidence type="ECO:0000256" key="3">
    <source>
        <dbReference type="ARBA" id="ARBA00022840"/>
    </source>
</evidence>
<keyword evidence="3" id="KW-0067">ATP-binding</keyword>
<dbReference type="GO" id="GO:0006281">
    <property type="term" value="P:DNA repair"/>
    <property type="evidence" value="ECO:0007669"/>
    <property type="project" value="InterPro"/>
</dbReference>
<protein>
    <submittedName>
        <fullName evidence="7">Recombinase A</fullName>
    </submittedName>
</protein>
<organism evidence="7">
    <name type="scientific">uncultured Caudovirales phage</name>
    <dbReference type="NCBI Taxonomy" id="2100421"/>
    <lineage>
        <taxon>Viruses</taxon>
        <taxon>Duplodnaviria</taxon>
        <taxon>Heunggongvirae</taxon>
        <taxon>Uroviricota</taxon>
        <taxon>Caudoviricetes</taxon>
        <taxon>Peduoviridae</taxon>
        <taxon>Maltschvirus</taxon>
        <taxon>Maltschvirus maltsch</taxon>
    </lineage>
</organism>
<feature type="domain" description="RecA family profile 1" evidence="5">
    <location>
        <begin position="28"/>
        <end position="196"/>
    </location>
</feature>
<evidence type="ECO:0000256" key="1">
    <source>
        <dbReference type="ARBA" id="ARBA00009391"/>
    </source>
</evidence>
<proteinExistence type="inferred from homology"/>
<dbReference type="InterPro" id="IPR027417">
    <property type="entry name" value="P-loop_NTPase"/>
</dbReference>
<dbReference type="PANTHER" id="PTHR45900">
    <property type="entry name" value="RECA"/>
    <property type="match status" value="1"/>
</dbReference>
<dbReference type="GO" id="GO:0005524">
    <property type="term" value="F:ATP binding"/>
    <property type="evidence" value="ECO:0007669"/>
    <property type="project" value="UniProtKB-KW"/>
</dbReference>
<dbReference type="PROSITE" id="PS50163">
    <property type="entry name" value="RECA_3"/>
    <property type="match status" value="1"/>
</dbReference>
<dbReference type="GO" id="GO:0140664">
    <property type="term" value="F:ATP-dependent DNA damage sensor activity"/>
    <property type="evidence" value="ECO:0007669"/>
    <property type="project" value="InterPro"/>
</dbReference>
<dbReference type="Gene3D" id="3.40.50.300">
    <property type="entry name" value="P-loop containing nucleotide triphosphate hydrolases"/>
    <property type="match status" value="1"/>
</dbReference>
<dbReference type="InterPro" id="IPR049428">
    <property type="entry name" value="RecA-like_N"/>
</dbReference>
<dbReference type="PANTHER" id="PTHR45900:SF1">
    <property type="entry name" value="MITOCHONDRIAL DNA REPAIR PROTEIN RECA HOMOLOG-RELATED"/>
    <property type="match status" value="1"/>
</dbReference>
<dbReference type="InterPro" id="IPR049047">
    <property type="entry name" value="T4_UVSX-like_C"/>
</dbReference>
<dbReference type="GO" id="GO:0006310">
    <property type="term" value="P:DNA recombination"/>
    <property type="evidence" value="ECO:0007669"/>
    <property type="project" value="UniProtKB-KW"/>
</dbReference>
<reference evidence="7" key="1">
    <citation type="submission" date="2020-04" db="EMBL/GenBank/DDBJ databases">
        <authorList>
            <person name="Chiriac C."/>
            <person name="Salcher M."/>
            <person name="Ghai R."/>
            <person name="Kavagutti S V."/>
        </authorList>
    </citation>
    <scope>NUCLEOTIDE SEQUENCE</scope>
</reference>
<gene>
    <name evidence="7" type="ORF">UFOVP84_115</name>
</gene>
<comment type="similarity">
    <text evidence="1">Belongs to the RecA family.</text>
</comment>
<dbReference type="EMBL" id="LR796208">
    <property type="protein sequence ID" value="CAB4127294.1"/>
    <property type="molecule type" value="Genomic_DNA"/>
</dbReference>
<dbReference type="GO" id="GO:0003697">
    <property type="term" value="F:single-stranded DNA binding"/>
    <property type="evidence" value="ECO:0007669"/>
    <property type="project" value="InterPro"/>
</dbReference>
<evidence type="ECO:0000259" key="5">
    <source>
        <dbReference type="PROSITE" id="PS50162"/>
    </source>
</evidence>
<dbReference type="Pfam" id="PF21134">
    <property type="entry name" value="T4_UVSX_C"/>
    <property type="match status" value="1"/>
</dbReference>
<dbReference type="InterPro" id="IPR020588">
    <property type="entry name" value="RecA_ATP-bd"/>
</dbReference>
<feature type="domain" description="RecA family profile 2" evidence="6">
    <location>
        <begin position="205"/>
        <end position="268"/>
    </location>
</feature>
<dbReference type="InterPro" id="IPR013765">
    <property type="entry name" value="DNA_recomb/repair_RecA"/>
</dbReference>
<accession>A0A6J5KXW8</accession>
<dbReference type="PROSITE" id="PS50162">
    <property type="entry name" value="RECA_2"/>
    <property type="match status" value="1"/>
</dbReference>
<evidence type="ECO:0000256" key="2">
    <source>
        <dbReference type="ARBA" id="ARBA00022741"/>
    </source>
</evidence>
<evidence type="ECO:0000256" key="4">
    <source>
        <dbReference type="ARBA" id="ARBA00023172"/>
    </source>
</evidence>
<name>A0A6J5KXW8_9CAUD</name>
<evidence type="ECO:0000313" key="7">
    <source>
        <dbReference type="EMBL" id="CAB4127294.1"/>
    </source>
</evidence>
<dbReference type="InterPro" id="IPR020587">
    <property type="entry name" value="RecA_monomer-monomer_interface"/>
</dbReference>
<keyword evidence="2" id="KW-0547">Nucleotide-binding</keyword>
<evidence type="ECO:0000259" key="6">
    <source>
        <dbReference type="PROSITE" id="PS50163"/>
    </source>
</evidence>
<dbReference type="Pfam" id="PF00154">
    <property type="entry name" value="RecA_N"/>
    <property type="match status" value="1"/>
</dbReference>
<dbReference type="SUPFAM" id="SSF52540">
    <property type="entry name" value="P-loop containing nucleoside triphosphate hydrolases"/>
    <property type="match status" value="1"/>
</dbReference>
<sequence>MSTLLDRIKSAGTIKQAAILSESPFFNTKDCVRTNLPILNIAFSGSISGGLVPGLSVFAGESKSFKTLLGLYCMKAYFDKYPDAVAMVYDSEFGITPDYLISNGIDTSRVIHIPIEHIEMLKFDIVKRLDEVKRGDRVFIMVDSLGALSSKKEVEDALDEKSVSDMTRAKAIRSLLRIITPHLTMKDIPCIVINHIYKTMELYSKSIVGGGTAVTYSANQIFIISKSQEKEGTDLVGWNFTINIEKSRFVREKSKLPFTVKFDGGISKWSGLLDIALESGHVIKPSNGWYSKVNVETGEVDSTKFRLKDTHNKDFWLPIISNSAFNDYIKQHYQISNGSLLTDESIEEELALIEEDLGEDDE</sequence>